<proteinExistence type="predicted"/>
<reference evidence="1" key="1">
    <citation type="submission" date="2021-06" db="EMBL/GenBank/DDBJ databases">
        <authorList>
            <person name="Kallberg Y."/>
            <person name="Tangrot J."/>
            <person name="Rosling A."/>
        </authorList>
    </citation>
    <scope>NUCLEOTIDE SEQUENCE</scope>
    <source>
        <strain evidence="1">MA461A</strain>
    </source>
</reference>
<evidence type="ECO:0000313" key="1">
    <source>
        <dbReference type="EMBL" id="CAG8501017.1"/>
    </source>
</evidence>
<organism evidence="1 2">
    <name type="scientific">Racocetra persica</name>
    <dbReference type="NCBI Taxonomy" id="160502"/>
    <lineage>
        <taxon>Eukaryota</taxon>
        <taxon>Fungi</taxon>
        <taxon>Fungi incertae sedis</taxon>
        <taxon>Mucoromycota</taxon>
        <taxon>Glomeromycotina</taxon>
        <taxon>Glomeromycetes</taxon>
        <taxon>Diversisporales</taxon>
        <taxon>Gigasporaceae</taxon>
        <taxon>Racocetra</taxon>
    </lineage>
</organism>
<comment type="caution">
    <text evidence="1">The sequence shown here is derived from an EMBL/GenBank/DDBJ whole genome shotgun (WGS) entry which is preliminary data.</text>
</comment>
<keyword evidence="2" id="KW-1185">Reference proteome</keyword>
<accession>A0ACA9KZR2</accession>
<evidence type="ECO:0000313" key="2">
    <source>
        <dbReference type="Proteomes" id="UP000789920"/>
    </source>
</evidence>
<gene>
    <name evidence="1" type="ORF">RPERSI_LOCUS1823</name>
</gene>
<dbReference type="EMBL" id="CAJVQC010001817">
    <property type="protein sequence ID" value="CAG8501017.1"/>
    <property type="molecule type" value="Genomic_DNA"/>
</dbReference>
<sequence length="217" mass="24245">MDNVVGQENIRNNVAEEEIISCKNEQKEAGGRKEVVEGEDSVPDNTISSTATQKDVAVGDKSSTTDTSAIAAKVPIDISTSPKNSIDTFQSLPTSPSDLYNTAPPETLTSTINTSKIIVPKRIVRIERDYSRGEMCQFRTTFPIEIEGRITPIQFRQTINRLNELLTKAFNPRSNWYDNCLACVTIYTSTLCTRSHYEKPVTYVNTLLPNTWKFSPT</sequence>
<name>A0ACA9KZR2_9GLOM</name>
<protein>
    <submittedName>
        <fullName evidence="1">24403_t:CDS:1</fullName>
    </submittedName>
</protein>
<dbReference type="Proteomes" id="UP000789920">
    <property type="component" value="Unassembled WGS sequence"/>
</dbReference>